<dbReference type="AlphaFoldDB" id="A0A3P7DTZ9"/>
<name>A0A3P7DTZ9_WUCBA</name>
<accession>A0A3P7DTZ9</accession>
<evidence type="ECO:0000313" key="3">
    <source>
        <dbReference type="Proteomes" id="UP000270924"/>
    </source>
</evidence>
<dbReference type="InParanoid" id="A0A3P7DTZ9"/>
<evidence type="ECO:0000313" key="2">
    <source>
        <dbReference type="EMBL" id="VDM13501.1"/>
    </source>
</evidence>
<keyword evidence="1" id="KW-0472">Membrane</keyword>
<dbReference type="EMBL" id="UYWW01004423">
    <property type="protein sequence ID" value="VDM13501.1"/>
    <property type="molecule type" value="Genomic_DNA"/>
</dbReference>
<feature type="transmembrane region" description="Helical" evidence="1">
    <location>
        <begin position="30"/>
        <end position="54"/>
    </location>
</feature>
<evidence type="ECO:0000256" key="1">
    <source>
        <dbReference type="SAM" id="Phobius"/>
    </source>
</evidence>
<protein>
    <submittedName>
        <fullName evidence="2">Uncharacterized protein</fullName>
    </submittedName>
</protein>
<dbReference type="Proteomes" id="UP000270924">
    <property type="component" value="Unassembled WGS sequence"/>
</dbReference>
<organism evidence="2 3">
    <name type="scientific">Wuchereria bancrofti</name>
    <dbReference type="NCBI Taxonomy" id="6293"/>
    <lineage>
        <taxon>Eukaryota</taxon>
        <taxon>Metazoa</taxon>
        <taxon>Ecdysozoa</taxon>
        <taxon>Nematoda</taxon>
        <taxon>Chromadorea</taxon>
        <taxon>Rhabditida</taxon>
        <taxon>Spirurina</taxon>
        <taxon>Spiruromorpha</taxon>
        <taxon>Filarioidea</taxon>
        <taxon>Onchocercidae</taxon>
        <taxon>Wuchereria</taxon>
    </lineage>
</organism>
<gene>
    <name evidence="2" type="ORF">WBA_LOCUS6887</name>
</gene>
<sequence length="81" mass="9932">MTDHQFMNEFEINLRLKLSQMSLIYKRPQYIWLLLGLHFILFHLFSLIFHYFMIFGTINNILELTDLMHKCGAVFLRYFLK</sequence>
<proteinExistence type="predicted"/>
<reference evidence="2 3" key="1">
    <citation type="submission" date="2018-11" db="EMBL/GenBank/DDBJ databases">
        <authorList>
            <consortium name="Pathogen Informatics"/>
        </authorList>
    </citation>
    <scope>NUCLEOTIDE SEQUENCE [LARGE SCALE GENOMIC DNA]</scope>
</reference>
<keyword evidence="1" id="KW-1133">Transmembrane helix</keyword>
<keyword evidence="1" id="KW-0812">Transmembrane</keyword>
<keyword evidence="3" id="KW-1185">Reference proteome</keyword>